<sequence>MNGFFFVTRDVLSEVAGFNEFITTYGWDDDDLYHRLIDIGARRIDVAGNTIHHQDHSDAERIGGGDRAAPGTALGDITSGTMYCIRRNRFLAHVMPLWNRDRQLLPFRILGSRGPVVTMARAGEVPHPVPDPVWEDAGHYALAEMASWRFGPSILSVPREALPGLLDRPGAEIGPDLIARAAQRPEAPRIVSSRPRLFIDAQHGLGNRMRAMGSAAAIAEATDRELVVVWEPDHHCEGRLSDLFDYKGAVIEEAFVQQAWGRGCLVYNYMEIEEGAQKDAPLDLSWGGDIYARAAYVLNAAPSTWEAENRFLRGLTPVEAVRDLVASVRTPNAVSAHVRMVGAPGSDNASYDRAENWTAEGHAAINHWREKSHYSHFMARLDALIGEGRAERIFVAADMPETYEAFTQVYGGRVAYLQRSLYDRSAEQLHYALADAMLLGAAPLLLGSNWSSFTELATRLSPNQVKMEVSGVDF</sequence>
<dbReference type="AlphaFoldDB" id="A0AAW9SVK4"/>
<dbReference type="EMBL" id="JBDNCH010000003">
    <property type="protein sequence ID" value="MEN9063018.1"/>
    <property type="molecule type" value="Genomic_DNA"/>
</dbReference>
<protein>
    <submittedName>
        <fullName evidence="1">Galactosyltransferase-related protein</fullName>
    </submittedName>
</protein>
<comment type="caution">
    <text evidence="1">The sequence shown here is derived from an EMBL/GenBank/DDBJ whole genome shotgun (WGS) entry which is preliminary data.</text>
</comment>
<dbReference type="SUPFAM" id="SSF53448">
    <property type="entry name" value="Nucleotide-diphospho-sugar transferases"/>
    <property type="match status" value="1"/>
</dbReference>
<organism evidence="1 2">
    <name type="scientific">Ponticoccus litoralis</name>
    <dbReference type="NCBI Taxonomy" id="422297"/>
    <lineage>
        <taxon>Bacteria</taxon>
        <taxon>Pseudomonadati</taxon>
        <taxon>Pseudomonadota</taxon>
        <taxon>Alphaproteobacteria</taxon>
        <taxon>Rhodobacterales</taxon>
        <taxon>Roseobacteraceae</taxon>
        <taxon>Ponticoccus</taxon>
    </lineage>
</organism>
<evidence type="ECO:0000313" key="2">
    <source>
        <dbReference type="Proteomes" id="UP001428774"/>
    </source>
</evidence>
<dbReference type="Proteomes" id="UP001428774">
    <property type="component" value="Unassembled WGS sequence"/>
</dbReference>
<evidence type="ECO:0000313" key="1">
    <source>
        <dbReference type="EMBL" id="MEN9063018.1"/>
    </source>
</evidence>
<gene>
    <name evidence="1" type="ORF">ABFB10_20605</name>
</gene>
<reference evidence="1 2" key="1">
    <citation type="submission" date="2024-05" db="EMBL/GenBank/DDBJ databases">
        <title>Genome sequence of Ponticoccus litoralis KCCM 90028.</title>
        <authorList>
            <person name="Kim J.M."/>
            <person name="Lee J.K."/>
            <person name="Choi B.J."/>
            <person name="Bayburt H."/>
            <person name="Baek J.H."/>
            <person name="Jeon C.O."/>
        </authorList>
    </citation>
    <scope>NUCLEOTIDE SEQUENCE [LARGE SCALE GENOMIC DNA]</scope>
    <source>
        <strain evidence="1 2">KCCM 90028</strain>
    </source>
</reference>
<name>A0AAW9SVK4_9RHOB</name>
<dbReference type="Gene3D" id="3.40.50.11340">
    <property type="match status" value="1"/>
</dbReference>
<dbReference type="Gene3D" id="3.90.550.10">
    <property type="entry name" value="Spore Coat Polysaccharide Biosynthesis Protein SpsA, Chain A"/>
    <property type="match status" value="1"/>
</dbReference>
<dbReference type="InterPro" id="IPR029044">
    <property type="entry name" value="Nucleotide-diphossugar_trans"/>
</dbReference>
<keyword evidence="1" id="KW-0808">Transferase</keyword>
<proteinExistence type="predicted"/>
<dbReference type="Gene3D" id="3.40.50.11350">
    <property type="match status" value="1"/>
</dbReference>
<keyword evidence="2" id="KW-1185">Reference proteome</keyword>
<dbReference type="PANTHER" id="PTHR40743">
    <property type="entry name" value="NUCLEOTIDE-DIPHOSPHO-SUGAR TRANSFERASE CONTAINING PROTEIN"/>
    <property type="match status" value="1"/>
</dbReference>
<dbReference type="PANTHER" id="PTHR40743:SF1">
    <property type="entry name" value="POSSIBLE GLYCOSYLTRANSFERASE"/>
    <property type="match status" value="1"/>
</dbReference>
<accession>A0AAW9SVK4</accession>
<dbReference type="GO" id="GO:0016757">
    <property type="term" value="F:glycosyltransferase activity"/>
    <property type="evidence" value="ECO:0007669"/>
    <property type="project" value="UniProtKB-KW"/>
</dbReference>
<keyword evidence="1" id="KW-0328">Glycosyltransferase</keyword>